<dbReference type="InterPro" id="IPR054593">
    <property type="entry name" value="Beta-mannosidase-like_N2"/>
</dbReference>
<evidence type="ECO:0000256" key="4">
    <source>
        <dbReference type="ARBA" id="ARBA00022729"/>
    </source>
</evidence>
<gene>
    <name evidence="10" type="ORF">ACFSUF_05805</name>
</gene>
<dbReference type="SUPFAM" id="SSF49785">
    <property type="entry name" value="Galactose-binding domain-like"/>
    <property type="match status" value="1"/>
</dbReference>
<dbReference type="PANTHER" id="PTHR43730:SF1">
    <property type="entry name" value="BETA-MANNOSIDASE"/>
    <property type="match status" value="1"/>
</dbReference>
<dbReference type="EMBL" id="JBHUME010000005">
    <property type="protein sequence ID" value="MFD2611938.1"/>
    <property type="molecule type" value="Genomic_DNA"/>
</dbReference>
<comment type="similarity">
    <text evidence="2">Belongs to the glycosyl hydrolase 2 family.</text>
</comment>
<dbReference type="Pfam" id="PF02836">
    <property type="entry name" value="Glyco_hydro_2_C"/>
    <property type="match status" value="1"/>
</dbReference>
<comment type="catalytic activity">
    <reaction evidence="1">
        <text>Hydrolysis of terminal, non-reducing beta-D-mannose residues in beta-D-mannosides.</text>
        <dbReference type="EC" id="3.2.1.25"/>
    </reaction>
</comment>
<dbReference type="InterPro" id="IPR036156">
    <property type="entry name" value="Beta-gal/glucu_dom_sf"/>
</dbReference>
<keyword evidence="5 10" id="KW-0378">Hydrolase</keyword>
<accession>A0ABW5PBL4</accession>
<evidence type="ECO:0000256" key="5">
    <source>
        <dbReference type="ARBA" id="ARBA00022801"/>
    </source>
</evidence>
<dbReference type="EC" id="3.2.1.25" evidence="3"/>
<dbReference type="Gene3D" id="3.20.20.80">
    <property type="entry name" value="Glycosidases"/>
    <property type="match status" value="1"/>
</dbReference>
<dbReference type="Gene3D" id="2.60.120.260">
    <property type="entry name" value="Galactose-binding domain-like"/>
    <property type="match status" value="1"/>
</dbReference>
<keyword evidence="4" id="KW-0732">Signal</keyword>
<sequence>MIELSLSKQEWLLRGYWPWIPVKDRSMETGIEMVGVTDWIPATVPGGVHYDLFRSGWIQHPYNDLQSLHCEWVENRWWVYKTSFPRPQVSGTKFELVLQGLDYETMVYCNNTLLGEHTGMYHPAEYDVTNLVRENASIELKLVFKGVPQEMGQIGYTSRTSTQKSRFNYKWDFSTRLVNIGPWQDIVLRVHETCSLDDLAIHTDTSDQGEVGHVRIKAKVKLHVPEITPAGLKLQLRLEDPEGGLAAVTETEIGEELRTESLLDIRQPKLWNVHGFGEQPLYRLHVRLAGADGYIFDERTHNVGIRKLEYKHNEGAPDDSFPYTFVVNGTPVFIKGVNITPLDHLYGNVSGEQYEWLVYRMKRANVNLVRVWGGGLIEKRTLYDLCDRHGILVWQEFIQSSSGIDNVPSKLTGFLDLLGKSAAAALKEKRNHVSLAVWSGGNELMSAPDTPSTLEDENLAILHKLVLMHDPERLFLPTSASGPREFISRDKGVSHDVHGGWQYQGNPGHYELYGESDHLFHSEFGVDGVTSVRSLRKFFSPEHHYPTRMREHVIWRHHGEWWGTLDRDQTIFGPIHDISDFSDCSQWMQAEGLRYIIEANRRRAFRSSGCVVWQMNEPWPNASCTNLVDYYGDAKMAYHWMQEAYAPRRATLDYRRIDHAVGSDFAASVWVHNDASSTDARVRVRVYNRCGTLMQEELFHTWAESGRPTSVGELRFNVTPDHEGLFFVRLEWEDAEPSAPSAMYTFGTESDHVYASARSYHNVQLSIEPQTDWQTAATGFDLPFIERSYLISNTGMVPALHIRAAETTNAYWSEVEEQYFTLLPGEARLVKARCTRKAGGGFLSADQYGQQADVPPPSLEFTYFCAKTATSAAL</sequence>
<evidence type="ECO:0000259" key="8">
    <source>
        <dbReference type="Pfam" id="PF02836"/>
    </source>
</evidence>
<evidence type="ECO:0000313" key="11">
    <source>
        <dbReference type="Proteomes" id="UP001597541"/>
    </source>
</evidence>
<dbReference type="Pfam" id="PF00703">
    <property type="entry name" value="Glyco_hydro_2"/>
    <property type="match status" value="1"/>
</dbReference>
<dbReference type="InterPro" id="IPR050887">
    <property type="entry name" value="Beta-mannosidase_GH2"/>
</dbReference>
<dbReference type="InterPro" id="IPR013783">
    <property type="entry name" value="Ig-like_fold"/>
</dbReference>
<dbReference type="PANTHER" id="PTHR43730">
    <property type="entry name" value="BETA-MANNOSIDASE"/>
    <property type="match status" value="1"/>
</dbReference>
<dbReference type="Proteomes" id="UP001597541">
    <property type="component" value="Unassembled WGS sequence"/>
</dbReference>
<name>A0ABW5PBL4_9BACL</name>
<keyword evidence="6" id="KW-0326">Glycosidase</keyword>
<dbReference type="RefSeq" id="WP_377601040.1">
    <property type="nucleotide sequence ID" value="NZ_JBHUME010000005.1"/>
</dbReference>
<feature type="domain" description="Beta-mannosidase-like galactose-binding" evidence="9">
    <location>
        <begin position="37"/>
        <end position="184"/>
    </location>
</feature>
<dbReference type="InterPro" id="IPR008979">
    <property type="entry name" value="Galactose-bd-like_sf"/>
</dbReference>
<dbReference type="SUPFAM" id="SSF51445">
    <property type="entry name" value="(Trans)glycosidases"/>
    <property type="match status" value="1"/>
</dbReference>
<organism evidence="10 11">
    <name type="scientific">Paenibacillus gansuensis</name>
    <dbReference type="NCBI Taxonomy" id="306542"/>
    <lineage>
        <taxon>Bacteria</taxon>
        <taxon>Bacillati</taxon>
        <taxon>Bacillota</taxon>
        <taxon>Bacilli</taxon>
        <taxon>Bacillales</taxon>
        <taxon>Paenibacillaceae</taxon>
        <taxon>Paenibacillus</taxon>
    </lineage>
</organism>
<evidence type="ECO:0000256" key="6">
    <source>
        <dbReference type="ARBA" id="ARBA00023295"/>
    </source>
</evidence>
<evidence type="ECO:0000256" key="2">
    <source>
        <dbReference type="ARBA" id="ARBA00007401"/>
    </source>
</evidence>
<evidence type="ECO:0000313" key="10">
    <source>
        <dbReference type="EMBL" id="MFD2611938.1"/>
    </source>
</evidence>
<protein>
    <recommendedName>
        <fullName evidence="3">beta-mannosidase</fullName>
        <ecNumber evidence="3">3.2.1.25</ecNumber>
    </recommendedName>
</protein>
<reference evidence="11" key="1">
    <citation type="journal article" date="2019" name="Int. J. Syst. Evol. Microbiol.">
        <title>The Global Catalogue of Microorganisms (GCM) 10K type strain sequencing project: providing services to taxonomists for standard genome sequencing and annotation.</title>
        <authorList>
            <consortium name="The Broad Institute Genomics Platform"/>
            <consortium name="The Broad Institute Genome Sequencing Center for Infectious Disease"/>
            <person name="Wu L."/>
            <person name="Ma J."/>
        </authorList>
    </citation>
    <scope>NUCLEOTIDE SEQUENCE [LARGE SCALE GENOMIC DNA]</scope>
    <source>
        <strain evidence="11">KCTC 3950</strain>
    </source>
</reference>
<evidence type="ECO:0000256" key="3">
    <source>
        <dbReference type="ARBA" id="ARBA00012754"/>
    </source>
</evidence>
<proteinExistence type="inferred from homology"/>
<dbReference type="SUPFAM" id="SSF49303">
    <property type="entry name" value="beta-Galactosidase/glucuronidase domain"/>
    <property type="match status" value="1"/>
</dbReference>
<dbReference type="Pfam" id="PF22666">
    <property type="entry name" value="Glyco_hydro_2_N2"/>
    <property type="match status" value="1"/>
</dbReference>
<dbReference type="InterPro" id="IPR006102">
    <property type="entry name" value="Ig-like_GH2"/>
</dbReference>
<feature type="domain" description="Glycoside hydrolase family 2 immunoglobulin-like beta-sandwich" evidence="7">
    <location>
        <begin position="196"/>
        <end position="306"/>
    </location>
</feature>
<comment type="caution">
    <text evidence="10">The sequence shown here is derived from an EMBL/GenBank/DDBJ whole genome shotgun (WGS) entry which is preliminary data.</text>
</comment>
<keyword evidence="11" id="KW-1185">Reference proteome</keyword>
<dbReference type="Gene3D" id="2.60.40.10">
    <property type="entry name" value="Immunoglobulins"/>
    <property type="match status" value="1"/>
</dbReference>
<dbReference type="InterPro" id="IPR017853">
    <property type="entry name" value="GH"/>
</dbReference>
<evidence type="ECO:0000256" key="1">
    <source>
        <dbReference type="ARBA" id="ARBA00000829"/>
    </source>
</evidence>
<dbReference type="GO" id="GO:0016787">
    <property type="term" value="F:hydrolase activity"/>
    <property type="evidence" value="ECO:0007669"/>
    <property type="project" value="UniProtKB-KW"/>
</dbReference>
<evidence type="ECO:0000259" key="7">
    <source>
        <dbReference type="Pfam" id="PF00703"/>
    </source>
</evidence>
<evidence type="ECO:0000259" key="9">
    <source>
        <dbReference type="Pfam" id="PF22666"/>
    </source>
</evidence>
<feature type="domain" description="Glycoside hydrolase family 2 catalytic" evidence="8">
    <location>
        <begin position="324"/>
        <end position="474"/>
    </location>
</feature>
<dbReference type="InterPro" id="IPR006103">
    <property type="entry name" value="Glyco_hydro_2_cat"/>
</dbReference>